<dbReference type="Gramene" id="Pp3c10_24050V3.2">
    <property type="protein sequence ID" value="PAC:32899501.CDS.1"/>
    <property type="gene ID" value="Pp3c10_24050"/>
</dbReference>
<dbReference type="InParanoid" id="A0A2K1K091"/>
<evidence type="ECO:0000313" key="2">
    <source>
        <dbReference type="EnsemblPlants" id="PAC:32899500.CDS.1"/>
    </source>
</evidence>
<dbReference type="Gramene" id="Pp3c10_24050V3.1">
    <property type="protein sequence ID" value="PAC:32899500.CDS.1"/>
    <property type="gene ID" value="Pp3c10_24050"/>
</dbReference>
<dbReference type="EMBL" id="ABEU02000010">
    <property type="protein sequence ID" value="PNR47190.1"/>
    <property type="molecule type" value="Genomic_DNA"/>
</dbReference>
<dbReference type="AlphaFoldDB" id="A0A2K1K091"/>
<dbReference type="EnsemblPlants" id="Pp3c10_24050V3.1">
    <property type="protein sequence ID" value="PAC:32899500.CDS.1"/>
    <property type="gene ID" value="Pp3c10_24050"/>
</dbReference>
<dbReference type="EnsemblPlants" id="Pp3c10_24050V3.2">
    <property type="protein sequence ID" value="PAC:32899501.CDS.1"/>
    <property type="gene ID" value="Pp3c10_24050"/>
</dbReference>
<keyword evidence="3" id="KW-1185">Reference proteome</keyword>
<proteinExistence type="predicted"/>
<reference evidence="1 3" key="2">
    <citation type="journal article" date="2018" name="Plant J.">
        <title>The Physcomitrella patens chromosome-scale assembly reveals moss genome structure and evolution.</title>
        <authorList>
            <person name="Lang D."/>
            <person name="Ullrich K.K."/>
            <person name="Murat F."/>
            <person name="Fuchs J."/>
            <person name="Jenkins J."/>
            <person name="Haas F.B."/>
            <person name="Piednoel M."/>
            <person name="Gundlach H."/>
            <person name="Van Bel M."/>
            <person name="Meyberg R."/>
            <person name="Vives C."/>
            <person name="Morata J."/>
            <person name="Symeonidi A."/>
            <person name="Hiss M."/>
            <person name="Muchero W."/>
            <person name="Kamisugi Y."/>
            <person name="Saleh O."/>
            <person name="Blanc G."/>
            <person name="Decker E.L."/>
            <person name="van Gessel N."/>
            <person name="Grimwood J."/>
            <person name="Hayes R.D."/>
            <person name="Graham S.W."/>
            <person name="Gunter L.E."/>
            <person name="McDaniel S.F."/>
            <person name="Hoernstein S.N.W."/>
            <person name="Larsson A."/>
            <person name="Li F.W."/>
            <person name="Perroud P.F."/>
            <person name="Phillips J."/>
            <person name="Ranjan P."/>
            <person name="Rokshar D.S."/>
            <person name="Rothfels C.J."/>
            <person name="Schneider L."/>
            <person name="Shu S."/>
            <person name="Stevenson D.W."/>
            <person name="Thummler F."/>
            <person name="Tillich M."/>
            <person name="Villarreal Aguilar J.C."/>
            <person name="Widiez T."/>
            <person name="Wong G.K."/>
            <person name="Wymore A."/>
            <person name="Zhang Y."/>
            <person name="Zimmer A.D."/>
            <person name="Quatrano R.S."/>
            <person name="Mayer K.F.X."/>
            <person name="Goodstein D."/>
            <person name="Casacuberta J.M."/>
            <person name="Vandepoele K."/>
            <person name="Reski R."/>
            <person name="Cuming A.C."/>
            <person name="Tuskan G.A."/>
            <person name="Maumus F."/>
            <person name="Salse J."/>
            <person name="Schmutz J."/>
            <person name="Rensing S.A."/>
        </authorList>
    </citation>
    <scope>NUCLEOTIDE SEQUENCE [LARGE SCALE GENOMIC DNA]</scope>
    <source>
        <strain evidence="2 3">cv. Gransden 2004</strain>
    </source>
</reference>
<gene>
    <name evidence="1" type="ORF">PHYPA_014310</name>
</gene>
<reference evidence="2" key="3">
    <citation type="submission" date="2020-12" db="UniProtKB">
        <authorList>
            <consortium name="EnsemblPlants"/>
        </authorList>
    </citation>
    <scope>IDENTIFICATION</scope>
</reference>
<protein>
    <submittedName>
        <fullName evidence="1 2">Uncharacterized protein</fullName>
    </submittedName>
</protein>
<dbReference type="PaxDb" id="3218-PP1S32_108V6.1"/>
<organism evidence="1">
    <name type="scientific">Physcomitrium patens</name>
    <name type="common">Spreading-leaved earth moss</name>
    <name type="synonym">Physcomitrella patens</name>
    <dbReference type="NCBI Taxonomy" id="3218"/>
    <lineage>
        <taxon>Eukaryota</taxon>
        <taxon>Viridiplantae</taxon>
        <taxon>Streptophyta</taxon>
        <taxon>Embryophyta</taxon>
        <taxon>Bryophyta</taxon>
        <taxon>Bryophytina</taxon>
        <taxon>Bryopsida</taxon>
        <taxon>Funariidae</taxon>
        <taxon>Funariales</taxon>
        <taxon>Funariaceae</taxon>
        <taxon>Physcomitrium</taxon>
    </lineage>
</organism>
<evidence type="ECO:0000313" key="3">
    <source>
        <dbReference type="Proteomes" id="UP000006727"/>
    </source>
</evidence>
<name>A0A2K1K091_PHYPA</name>
<evidence type="ECO:0000313" key="1">
    <source>
        <dbReference type="EMBL" id="PNR47190.1"/>
    </source>
</evidence>
<sequence>MLMCYAKAFGAATTSLMGPSEVIPRPTNLQRWPSSVQPVEQSLHLAPRHADDESLPCTYLRRAPLVCGHTSWI</sequence>
<accession>A0A2K1K091</accession>
<dbReference type="Proteomes" id="UP000006727">
    <property type="component" value="Chromosome 10"/>
</dbReference>
<reference evidence="1 3" key="1">
    <citation type="journal article" date="2008" name="Science">
        <title>The Physcomitrella genome reveals evolutionary insights into the conquest of land by plants.</title>
        <authorList>
            <person name="Rensing S."/>
            <person name="Lang D."/>
            <person name="Zimmer A."/>
            <person name="Terry A."/>
            <person name="Salamov A."/>
            <person name="Shapiro H."/>
            <person name="Nishiyama T."/>
            <person name="Perroud P.-F."/>
            <person name="Lindquist E."/>
            <person name="Kamisugi Y."/>
            <person name="Tanahashi T."/>
            <person name="Sakakibara K."/>
            <person name="Fujita T."/>
            <person name="Oishi K."/>
            <person name="Shin-I T."/>
            <person name="Kuroki Y."/>
            <person name="Toyoda A."/>
            <person name="Suzuki Y."/>
            <person name="Hashimoto A."/>
            <person name="Yamaguchi K."/>
            <person name="Sugano A."/>
            <person name="Kohara Y."/>
            <person name="Fujiyama A."/>
            <person name="Anterola A."/>
            <person name="Aoki S."/>
            <person name="Ashton N."/>
            <person name="Barbazuk W.B."/>
            <person name="Barker E."/>
            <person name="Bennetzen J."/>
            <person name="Bezanilla M."/>
            <person name="Blankenship R."/>
            <person name="Cho S.H."/>
            <person name="Dutcher S."/>
            <person name="Estelle M."/>
            <person name="Fawcett J.A."/>
            <person name="Gundlach H."/>
            <person name="Hanada K."/>
            <person name="Heyl A."/>
            <person name="Hicks K.A."/>
            <person name="Hugh J."/>
            <person name="Lohr M."/>
            <person name="Mayer K."/>
            <person name="Melkozernov A."/>
            <person name="Murata T."/>
            <person name="Nelson D."/>
            <person name="Pils B."/>
            <person name="Prigge M."/>
            <person name="Reiss B."/>
            <person name="Renner T."/>
            <person name="Rombauts S."/>
            <person name="Rushton P."/>
            <person name="Sanderfoot A."/>
            <person name="Schween G."/>
            <person name="Shiu S.-H."/>
            <person name="Stueber K."/>
            <person name="Theodoulou F.L."/>
            <person name="Tu H."/>
            <person name="Van de Peer Y."/>
            <person name="Verrier P.J."/>
            <person name="Waters E."/>
            <person name="Wood A."/>
            <person name="Yang L."/>
            <person name="Cove D."/>
            <person name="Cuming A."/>
            <person name="Hasebe M."/>
            <person name="Lucas S."/>
            <person name="Mishler D.B."/>
            <person name="Reski R."/>
            <person name="Grigoriev I."/>
            <person name="Quatrano R.S."/>
            <person name="Boore J.L."/>
        </authorList>
    </citation>
    <scope>NUCLEOTIDE SEQUENCE [LARGE SCALE GENOMIC DNA]</scope>
    <source>
        <strain evidence="2 3">cv. Gransden 2004</strain>
    </source>
</reference>